<dbReference type="InterPro" id="IPR002781">
    <property type="entry name" value="TM_pro_TauE-like"/>
</dbReference>
<sequence length="257" mass="27057">MPAEAWTLGLGAVAAAMVGFSKTGVPGTGILVIPLMAALFGGRLSVGATLPLLILGDVLAVALYRQHAQWARLRTLAPWRPLGLLLGSGLLKLLGDLRLKADPLSPMIGVLVLVMLALNLLRGRLGQRLVPHSREGTVVTGALAGFTTMVSNAAGPIMSIFLNSSGLPKDQLMGTTAWTFLLLNLAKVPFLALLTADNPQEPLYTLATLRFDLLMVPLVLAGAWAGRALQRRLPEQAFSGALLSLAAVSAVLLIVRH</sequence>
<feature type="transmembrane region" description="Helical" evidence="8">
    <location>
        <begin position="177"/>
        <end position="196"/>
    </location>
</feature>
<comment type="caution">
    <text evidence="9">The sequence shown here is derived from an EMBL/GenBank/DDBJ whole genome shotgun (WGS) entry which is preliminary data.</text>
</comment>
<keyword evidence="5 8" id="KW-0812">Transmembrane</keyword>
<keyword evidence="4 8" id="KW-1003">Cell membrane</keyword>
<keyword evidence="7 8" id="KW-0472">Membrane</keyword>
<name>A0ABV8YF68_9DEIO</name>
<evidence type="ECO:0000256" key="5">
    <source>
        <dbReference type="ARBA" id="ARBA00022692"/>
    </source>
</evidence>
<proteinExistence type="inferred from homology"/>
<evidence type="ECO:0000256" key="8">
    <source>
        <dbReference type="RuleBase" id="RU363041"/>
    </source>
</evidence>
<evidence type="ECO:0000256" key="1">
    <source>
        <dbReference type="ARBA" id="ARBA00004651"/>
    </source>
</evidence>
<feature type="transmembrane region" description="Helical" evidence="8">
    <location>
        <begin position="237"/>
        <end position="255"/>
    </location>
</feature>
<gene>
    <name evidence="9" type="ORF">ACFO0P_22420</name>
</gene>
<feature type="transmembrane region" description="Helical" evidence="8">
    <location>
        <begin position="31"/>
        <end position="64"/>
    </location>
</feature>
<evidence type="ECO:0000256" key="3">
    <source>
        <dbReference type="ARBA" id="ARBA00022448"/>
    </source>
</evidence>
<dbReference type="PANTHER" id="PTHR30269">
    <property type="entry name" value="TRANSMEMBRANE PROTEIN YFCA"/>
    <property type="match status" value="1"/>
</dbReference>
<evidence type="ECO:0000313" key="10">
    <source>
        <dbReference type="Proteomes" id="UP001595939"/>
    </source>
</evidence>
<dbReference type="PANTHER" id="PTHR30269:SF23">
    <property type="entry name" value="MEMBRANE TRANSPORTER PROTEIN YDHB-RELATED"/>
    <property type="match status" value="1"/>
</dbReference>
<keyword evidence="6 8" id="KW-1133">Transmembrane helix</keyword>
<evidence type="ECO:0000313" key="9">
    <source>
        <dbReference type="EMBL" id="MFC4456542.1"/>
    </source>
</evidence>
<protein>
    <recommendedName>
        <fullName evidence="8">Probable membrane transporter protein</fullName>
    </recommendedName>
</protein>
<comment type="similarity">
    <text evidence="2 8">Belongs to the 4-toluene sulfonate uptake permease (TSUP) (TC 2.A.102) family.</text>
</comment>
<evidence type="ECO:0000256" key="6">
    <source>
        <dbReference type="ARBA" id="ARBA00022989"/>
    </source>
</evidence>
<feature type="transmembrane region" description="Helical" evidence="8">
    <location>
        <begin position="203"/>
        <end position="225"/>
    </location>
</feature>
<keyword evidence="10" id="KW-1185">Reference proteome</keyword>
<dbReference type="Proteomes" id="UP001595939">
    <property type="component" value="Unassembled WGS sequence"/>
</dbReference>
<accession>A0ABV8YF68</accession>
<keyword evidence="3" id="KW-0813">Transport</keyword>
<evidence type="ECO:0000256" key="2">
    <source>
        <dbReference type="ARBA" id="ARBA00009142"/>
    </source>
</evidence>
<dbReference type="RefSeq" id="WP_380130178.1">
    <property type="nucleotide sequence ID" value="NZ_JBHSEG010000027.1"/>
</dbReference>
<organism evidence="9 10">
    <name type="scientific">Deinococcus sonorensis</name>
    <dbReference type="NCBI Taxonomy" id="309891"/>
    <lineage>
        <taxon>Bacteria</taxon>
        <taxon>Thermotogati</taxon>
        <taxon>Deinococcota</taxon>
        <taxon>Deinococci</taxon>
        <taxon>Deinococcales</taxon>
        <taxon>Deinococcaceae</taxon>
        <taxon>Deinococcus</taxon>
    </lineage>
</organism>
<dbReference type="EMBL" id="JBHSEG010000027">
    <property type="protein sequence ID" value="MFC4456542.1"/>
    <property type="molecule type" value="Genomic_DNA"/>
</dbReference>
<evidence type="ECO:0000256" key="4">
    <source>
        <dbReference type="ARBA" id="ARBA00022475"/>
    </source>
</evidence>
<feature type="transmembrane region" description="Helical" evidence="8">
    <location>
        <begin position="137"/>
        <end position="157"/>
    </location>
</feature>
<comment type="subcellular location">
    <subcellularLocation>
        <location evidence="1 8">Cell membrane</location>
        <topology evidence="1 8">Multi-pass membrane protein</topology>
    </subcellularLocation>
</comment>
<dbReference type="Pfam" id="PF01925">
    <property type="entry name" value="TauE"/>
    <property type="match status" value="1"/>
</dbReference>
<dbReference type="InterPro" id="IPR052017">
    <property type="entry name" value="TSUP"/>
</dbReference>
<feature type="transmembrane region" description="Helical" evidence="8">
    <location>
        <begin position="107"/>
        <end position="125"/>
    </location>
</feature>
<reference evidence="10" key="1">
    <citation type="journal article" date="2019" name="Int. J. Syst. Evol. Microbiol.">
        <title>The Global Catalogue of Microorganisms (GCM) 10K type strain sequencing project: providing services to taxonomists for standard genome sequencing and annotation.</title>
        <authorList>
            <consortium name="The Broad Institute Genomics Platform"/>
            <consortium name="The Broad Institute Genome Sequencing Center for Infectious Disease"/>
            <person name="Wu L."/>
            <person name="Ma J."/>
        </authorList>
    </citation>
    <scope>NUCLEOTIDE SEQUENCE [LARGE SCALE GENOMIC DNA]</scope>
    <source>
        <strain evidence="10">CCUG 39970</strain>
    </source>
</reference>
<evidence type="ECO:0000256" key="7">
    <source>
        <dbReference type="ARBA" id="ARBA00023136"/>
    </source>
</evidence>